<feature type="domain" description="Putative zinc-ribbon" evidence="1">
    <location>
        <begin position="4"/>
        <end position="29"/>
    </location>
</feature>
<accession>A0A1F4XIT9</accession>
<dbReference type="InterPro" id="IPR059113">
    <property type="entry name" value="Znf_ribbon"/>
</dbReference>
<dbReference type="Proteomes" id="UP000177614">
    <property type="component" value="Unassembled WGS sequence"/>
</dbReference>
<name>A0A1F4XIT9_9BACT</name>
<dbReference type="AlphaFoldDB" id="A0A1F4XIT9"/>
<sequence>MSDETKKCPYCAETIKAEAIVCRYCGRDLDVPFSRPSADSIKKPKTEKAAESEETMFLELGDVKITNLRAVIGTKTYTMPNVTSVSMQEYEPNKRPGTTLAVIGE</sequence>
<proteinExistence type="predicted"/>
<reference evidence="2 3" key="1">
    <citation type="journal article" date="2016" name="Nat. Commun.">
        <title>Thousands of microbial genomes shed light on interconnected biogeochemical processes in an aquifer system.</title>
        <authorList>
            <person name="Anantharaman K."/>
            <person name="Brown C.T."/>
            <person name="Hug L.A."/>
            <person name="Sharon I."/>
            <person name="Castelle C.J."/>
            <person name="Probst A.J."/>
            <person name="Thomas B.C."/>
            <person name="Singh A."/>
            <person name="Wilkins M.J."/>
            <person name="Karaoz U."/>
            <person name="Brodie E.L."/>
            <person name="Williams K.H."/>
            <person name="Hubbard S.S."/>
            <person name="Banfield J.F."/>
        </authorList>
    </citation>
    <scope>NUCLEOTIDE SEQUENCE [LARGE SCALE GENOMIC DNA]</scope>
</reference>
<dbReference type="Pfam" id="PF13248">
    <property type="entry name" value="Zn_ribbon_3"/>
    <property type="match status" value="1"/>
</dbReference>
<organism evidence="2 3">
    <name type="scientific">Candidatus Abawacabacteria bacterium RBG_16_42_10</name>
    <dbReference type="NCBI Taxonomy" id="1817814"/>
    <lineage>
        <taxon>Bacteria</taxon>
        <taxon>Candidatus Abawacaibacteriota</taxon>
    </lineage>
</organism>
<protein>
    <recommendedName>
        <fullName evidence="1">Putative zinc-ribbon domain-containing protein</fullName>
    </recommendedName>
</protein>
<evidence type="ECO:0000259" key="1">
    <source>
        <dbReference type="Pfam" id="PF13248"/>
    </source>
</evidence>
<comment type="caution">
    <text evidence="2">The sequence shown here is derived from an EMBL/GenBank/DDBJ whole genome shotgun (WGS) entry which is preliminary data.</text>
</comment>
<evidence type="ECO:0000313" key="2">
    <source>
        <dbReference type="EMBL" id="OGC81518.1"/>
    </source>
</evidence>
<dbReference type="STRING" id="1817814.A2V81_04425"/>
<dbReference type="EMBL" id="MEWR01000025">
    <property type="protein sequence ID" value="OGC81518.1"/>
    <property type="molecule type" value="Genomic_DNA"/>
</dbReference>
<gene>
    <name evidence="2" type="ORF">A2V81_04425</name>
</gene>
<evidence type="ECO:0000313" key="3">
    <source>
        <dbReference type="Proteomes" id="UP000177614"/>
    </source>
</evidence>